<organism evidence="1 2">
    <name type="scientific">Methylobacterium gregans</name>
    <dbReference type="NCBI Taxonomy" id="374424"/>
    <lineage>
        <taxon>Bacteria</taxon>
        <taxon>Pseudomonadati</taxon>
        <taxon>Pseudomonadota</taxon>
        <taxon>Alphaproteobacteria</taxon>
        <taxon>Hyphomicrobiales</taxon>
        <taxon>Methylobacteriaceae</taxon>
        <taxon>Methylobacterium</taxon>
    </lineage>
</organism>
<dbReference type="RefSeq" id="WP_238303355.1">
    <property type="nucleotide sequence ID" value="NZ_BPQM01000060.1"/>
</dbReference>
<name>A0AA37MBN1_9HYPH</name>
<dbReference type="AlphaFoldDB" id="A0AA37MBN1"/>
<reference evidence="1" key="1">
    <citation type="journal article" date="2016" name="Front. Microbiol.">
        <title>Genome Sequence of the Piezophilic, Mesophilic Sulfate-Reducing Bacterium Desulfovibrio indicus J2T.</title>
        <authorList>
            <person name="Cao J."/>
            <person name="Maignien L."/>
            <person name="Shao Z."/>
            <person name="Alain K."/>
            <person name="Jebbar M."/>
        </authorList>
    </citation>
    <scope>NUCLEOTIDE SEQUENCE</scope>
    <source>
        <strain evidence="1">NBRC 103626</strain>
    </source>
</reference>
<keyword evidence="2" id="KW-1185">Reference proteome</keyword>
<evidence type="ECO:0000313" key="2">
    <source>
        <dbReference type="Proteomes" id="UP001055108"/>
    </source>
</evidence>
<reference evidence="1" key="2">
    <citation type="submission" date="2021-08" db="EMBL/GenBank/DDBJ databases">
        <authorList>
            <person name="Tani A."/>
            <person name="Ola A."/>
            <person name="Ogura Y."/>
            <person name="Katsura K."/>
            <person name="Hayashi T."/>
        </authorList>
    </citation>
    <scope>NUCLEOTIDE SEQUENCE</scope>
    <source>
        <strain evidence="1">NBRC 103626</strain>
    </source>
</reference>
<proteinExistence type="predicted"/>
<dbReference type="SUPFAM" id="SSF53335">
    <property type="entry name" value="S-adenosyl-L-methionine-dependent methyltransferases"/>
    <property type="match status" value="1"/>
</dbReference>
<comment type="caution">
    <text evidence="1">The sequence shown here is derived from an EMBL/GenBank/DDBJ whole genome shotgun (WGS) entry which is preliminary data.</text>
</comment>
<evidence type="ECO:0000313" key="1">
    <source>
        <dbReference type="EMBL" id="GJD79368.1"/>
    </source>
</evidence>
<gene>
    <name evidence="1" type="ORF">NBEOAGPD_2593</name>
</gene>
<dbReference type="InterPro" id="IPR029063">
    <property type="entry name" value="SAM-dependent_MTases_sf"/>
</dbReference>
<dbReference type="Proteomes" id="UP001055108">
    <property type="component" value="Unassembled WGS sequence"/>
</dbReference>
<dbReference type="EMBL" id="BPQM01000060">
    <property type="protein sequence ID" value="GJD79368.1"/>
    <property type="molecule type" value="Genomic_DNA"/>
</dbReference>
<sequence>MSARCFGLWVLPTGRIVFDPMVPGHEAFYRAFDARIGAHEKLAGPRTQRLEFVAAARHRPGDARMLDVGCGRGGFRAQVPGTR</sequence>
<protein>
    <submittedName>
        <fullName evidence="1">Uncharacterized protein</fullName>
    </submittedName>
</protein>
<accession>A0AA37MBN1</accession>